<comment type="caution">
    <text evidence="3">The sequence shown here is derived from an EMBL/GenBank/DDBJ whole genome shotgun (WGS) entry which is preliminary data.</text>
</comment>
<sequence length="505" mass="55210">CEVVQLPARGTLDVFAHQIPEVLRALLHTIIFHRALGLVRPQEVDSQLFDLTWVQCGDPSVERRIEDKIAQFTAWVEKNPSKRGQVCLSFYEKRQKAAWFGSQEQRLYWEQWYINLSTKESASLSEQDSVQQRQLQASLEECIHSILRTVNDRRDAIPPVVSSAAVTFPFDITISGEGGSVFSLDVVKRMLLTTNPPSALVARLAAKLSPKLLEAEFLALGEEDAAAVAAAAAAGGFSAATGCMERNRYSDVLPFDDHRIRLRREPSPGGAGAVSDPLYINASPLEGAPGDVPWHLTLAQAPLRSTREHFWQMVFECQHTHVVSLTNPVENGVIKSSTYLAEEAGWKRRFGGMAVKTEGVSEAHAKLWLRRLSLRGGVGPLPRPVWHWHYAAWPDHGVPASPEALLRLAGELAPVQTPILAHCSAGIGRSGVFAVLLVAVRRAEAALSGARPASAEDLADLRGLVAACRAQRAGCVQTLAQYAFVHTALKRWAGERLGEAEDQGA</sequence>
<dbReference type="SMART" id="SM00194">
    <property type="entry name" value="PTPc"/>
    <property type="match status" value="1"/>
</dbReference>
<dbReference type="PANTHER" id="PTHR19134:SF449">
    <property type="entry name" value="TYROSINE-PROTEIN PHOSPHATASE 1"/>
    <property type="match status" value="1"/>
</dbReference>
<organism evidence="3 4">
    <name type="scientific">Auxenochlorella protothecoides</name>
    <name type="common">Green microalga</name>
    <name type="synonym">Chlorella protothecoides</name>
    <dbReference type="NCBI Taxonomy" id="3075"/>
    <lineage>
        <taxon>Eukaryota</taxon>
        <taxon>Viridiplantae</taxon>
        <taxon>Chlorophyta</taxon>
        <taxon>core chlorophytes</taxon>
        <taxon>Trebouxiophyceae</taxon>
        <taxon>Chlorellales</taxon>
        <taxon>Chlorellaceae</taxon>
        <taxon>Auxenochlorella</taxon>
    </lineage>
</organism>
<dbReference type="Proteomes" id="UP000279271">
    <property type="component" value="Unassembled WGS sequence"/>
</dbReference>
<dbReference type="InterPro" id="IPR050348">
    <property type="entry name" value="Protein-Tyr_Phosphatase"/>
</dbReference>
<dbReference type="EMBL" id="QOKY01000183">
    <property type="protein sequence ID" value="RMZ54190.1"/>
    <property type="molecule type" value="Genomic_DNA"/>
</dbReference>
<evidence type="ECO:0000313" key="4">
    <source>
        <dbReference type="Proteomes" id="UP000279271"/>
    </source>
</evidence>
<dbReference type="InterPro" id="IPR036570">
    <property type="entry name" value="HORMA_dom_sf"/>
</dbReference>
<name>A0A3M7KWQ3_AUXPR</name>
<dbReference type="InterPro" id="IPR003595">
    <property type="entry name" value="Tyr_Pase_cat"/>
</dbReference>
<dbReference type="CDD" id="cd00047">
    <property type="entry name" value="PTPc"/>
    <property type="match status" value="1"/>
</dbReference>
<dbReference type="InterPro" id="IPR000242">
    <property type="entry name" value="PTP_cat"/>
</dbReference>
<dbReference type="InterPro" id="IPR012445">
    <property type="entry name" value="ATG101"/>
</dbReference>
<protein>
    <submittedName>
        <fullName evidence="3">Uncharacterized protein</fullName>
    </submittedName>
</protein>
<feature type="domain" description="Tyrosine specific protein phosphatases" evidence="2">
    <location>
        <begin position="418"/>
        <end position="483"/>
    </location>
</feature>
<dbReference type="InterPro" id="IPR000387">
    <property type="entry name" value="Tyr_Pase_dom"/>
</dbReference>
<gene>
    <name evidence="3" type="ORF">APUTEX25_005346</name>
</gene>
<dbReference type="PROSITE" id="PS50056">
    <property type="entry name" value="TYR_PHOSPHATASE_2"/>
    <property type="match status" value="1"/>
</dbReference>
<dbReference type="InterPro" id="IPR029021">
    <property type="entry name" value="Prot-tyrosine_phosphatase-like"/>
</dbReference>
<dbReference type="AlphaFoldDB" id="A0A3M7KWQ3"/>
<dbReference type="PRINTS" id="PR00700">
    <property type="entry name" value="PRTYPHPHTASE"/>
</dbReference>
<dbReference type="Gene3D" id="3.30.900.10">
    <property type="entry name" value="HORMA domain"/>
    <property type="match status" value="1"/>
</dbReference>
<dbReference type="Pfam" id="PF00102">
    <property type="entry name" value="Y_phosphatase"/>
    <property type="match status" value="1"/>
</dbReference>
<feature type="non-terminal residue" evidence="3">
    <location>
        <position position="1"/>
    </location>
</feature>
<evidence type="ECO:0000259" key="1">
    <source>
        <dbReference type="PROSITE" id="PS50055"/>
    </source>
</evidence>
<evidence type="ECO:0000313" key="3">
    <source>
        <dbReference type="EMBL" id="RMZ54190.1"/>
    </source>
</evidence>
<reference evidence="4" key="1">
    <citation type="journal article" date="2018" name="Algal Res.">
        <title>Characterization of plant carbon substrate utilization by Auxenochlorella protothecoides.</title>
        <authorList>
            <person name="Vogler B.W."/>
            <person name="Starkenburg S.R."/>
            <person name="Sudasinghe N."/>
            <person name="Schambach J.Y."/>
            <person name="Rollin J.A."/>
            <person name="Pattathil S."/>
            <person name="Barry A.N."/>
        </authorList>
    </citation>
    <scope>NUCLEOTIDE SEQUENCE [LARGE SCALE GENOMIC DNA]</scope>
    <source>
        <strain evidence="4">UTEX 25</strain>
    </source>
</reference>
<dbReference type="PANTHER" id="PTHR19134">
    <property type="entry name" value="RECEPTOR-TYPE TYROSINE-PROTEIN PHOSPHATASE"/>
    <property type="match status" value="1"/>
</dbReference>
<dbReference type="SUPFAM" id="SSF52799">
    <property type="entry name" value="(Phosphotyrosine protein) phosphatases II"/>
    <property type="match status" value="1"/>
</dbReference>
<dbReference type="Pfam" id="PF07855">
    <property type="entry name" value="ATG101"/>
    <property type="match status" value="1"/>
</dbReference>
<proteinExistence type="predicted"/>
<dbReference type="Gene3D" id="3.90.190.10">
    <property type="entry name" value="Protein tyrosine phosphatase superfamily"/>
    <property type="match status" value="1"/>
</dbReference>
<feature type="domain" description="Tyrosine-protein phosphatase" evidence="1">
    <location>
        <begin position="213"/>
        <end position="492"/>
    </location>
</feature>
<evidence type="ECO:0000259" key="2">
    <source>
        <dbReference type="PROSITE" id="PS50056"/>
    </source>
</evidence>
<dbReference type="SMART" id="SM00404">
    <property type="entry name" value="PTPc_motif"/>
    <property type="match status" value="1"/>
</dbReference>
<dbReference type="PROSITE" id="PS50055">
    <property type="entry name" value="TYR_PHOSPHATASE_PTP"/>
    <property type="match status" value="1"/>
</dbReference>
<dbReference type="GO" id="GO:0006914">
    <property type="term" value="P:autophagy"/>
    <property type="evidence" value="ECO:0007669"/>
    <property type="project" value="InterPro"/>
</dbReference>
<dbReference type="GO" id="GO:0004725">
    <property type="term" value="F:protein tyrosine phosphatase activity"/>
    <property type="evidence" value="ECO:0007669"/>
    <property type="project" value="InterPro"/>
</dbReference>
<accession>A0A3M7KWQ3</accession>